<keyword evidence="1" id="KW-0119">Carbohydrate metabolism</keyword>
<feature type="chain" id="PRO_5045953777" evidence="4">
    <location>
        <begin position="29"/>
        <end position="575"/>
    </location>
</feature>
<dbReference type="SMART" id="SM00060">
    <property type="entry name" value="FN3"/>
    <property type="match status" value="1"/>
</dbReference>
<dbReference type="Gene3D" id="3.20.20.80">
    <property type="entry name" value="Glycosidases"/>
    <property type="match status" value="1"/>
</dbReference>
<dbReference type="SUPFAM" id="SSF49384">
    <property type="entry name" value="Carbohydrate-binding domain"/>
    <property type="match status" value="1"/>
</dbReference>
<accession>A0ABS5KH32</accession>
<evidence type="ECO:0000259" key="5">
    <source>
        <dbReference type="PROSITE" id="PS50853"/>
    </source>
</evidence>
<dbReference type="InterPro" id="IPR052750">
    <property type="entry name" value="GH18_Chitinase"/>
</dbReference>
<dbReference type="PANTHER" id="PTHR42976">
    <property type="entry name" value="BIFUNCTIONAL CHITINASE/LYSOZYME-RELATED"/>
    <property type="match status" value="1"/>
</dbReference>
<evidence type="ECO:0000256" key="3">
    <source>
        <dbReference type="ARBA" id="ARBA00023326"/>
    </source>
</evidence>
<reference evidence="7 8" key="1">
    <citation type="submission" date="2020-02" db="EMBL/GenBank/DDBJ databases">
        <title>Acidophilic actinobacteria isolated from forest soil.</title>
        <authorList>
            <person name="Golinska P."/>
        </authorList>
    </citation>
    <scope>NUCLEOTIDE SEQUENCE [LARGE SCALE GENOMIC DNA]</scope>
    <source>
        <strain evidence="7 8">NL8</strain>
    </source>
</reference>
<dbReference type="Gene3D" id="2.60.40.290">
    <property type="match status" value="1"/>
</dbReference>
<dbReference type="CDD" id="cd06543">
    <property type="entry name" value="GH18_PF-ChiA-like"/>
    <property type="match status" value="1"/>
</dbReference>
<dbReference type="Pfam" id="PF00553">
    <property type="entry name" value="CBM_2"/>
    <property type="match status" value="1"/>
</dbReference>
<dbReference type="Proteomes" id="UP000730482">
    <property type="component" value="Unassembled WGS sequence"/>
</dbReference>
<protein>
    <submittedName>
        <fullName evidence="7">Cellulose binding domain-containing protein</fullName>
    </submittedName>
</protein>
<evidence type="ECO:0000259" key="6">
    <source>
        <dbReference type="PROSITE" id="PS51173"/>
    </source>
</evidence>
<name>A0ABS5KH32_9ACTN</name>
<dbReference type="CDD" id="cd00063">
    <property type="entry name" value="FN3"/>
    <property type="match status" value="1"/>
</dbReference>
<dbReference type="Pfam" id="PF00041">
    <property type="entry name" value="fn3"/>
    <property type="match status" value="1"/>
</dbReference>
<feature type="signal peptide" evidence="4">
    <location>
        <begin position="1"/>
        <end position="28"/>
    </location>
</feature>
<dbReference type="SUPFAM" id="SSF51445">
    <property type="entry name" value="(Trans)glycosidases"/>
    <property type="match status" value="1"/>
</dbReference>
<dbReference type="InterPro" id="IPR006311">
    <property type="entry name" value="TAT_signal"/>
</dbReference>
<keyword evidence="4" id="KW-0732">Signal</keyword>
<keyword evidence="2" id="KW-0326">Glycosidase</keyword>
<dbReference type="SUPFAM" id="SSF49265">
    <property type="entry name" value="Fibronectin type III"/>
    <property type="match status" value="1"/>
</dbReference>
<dbReference type="PANTHER" id="PTHR42976:SF1">
    <property type="entry name" value="GH18 DOMAIN-CONTAINING PROTEIN-RELATED"/>
    <property type="match status" value="1"/>
</dbReference>
<dbReference type="InterPro" id="IPR012291">
    <property type="entry name" value="CBM2_carb-bd_dom_sf"/>
</dbReference>
<dbReference type="InterPro" id="IPR017853">
    <property type="entry name" value="GH"/>
</dbReference>
<dbReference type="InterPro" id="IPR036116">
    <property type="entry name" value="FN3_sf"/>
</dbReference>
<feature type="domain" description="Fibronectin type-III" evidence="5">
    <location>
        <begin position="181"/>
        <end position="266"/>
    </location>
</feature>
<comment type="caution">
    <text evidence="7">The sequence shown here is derived from an EMBL/GenBank/DDBJ whole genome shotgun (WGS) entry which is preliminary data.</text>
</comment>
<dbReference type="InterPro" id="IPR013783">
    <property type="entry name" value="Ig-like_fold"/>
</dbReference>
<dbReference type="InterPro" id="IPR001919">
    <property type="entry name" value="CBD2"/>
</dbReference>
<evidence type="ECO:0000313" key="8">
    <source>
        <dbReference type="Proteomes" id="UP000730482"/>
    </source>
</evidence>
<feature type="domain" description="CBM2" evidence="6">
    <location>
        <begin position="57"/>
        <end position="173"/>
    </location>
</feature>
<dbReference type="RefSeq" id="WP_212006952.1">
    <property type="nucleotide sequence ID" value="NZ_JAAFYZ010000002.1"/>
</dbReference>
<evidence type="ECO:0000256" key="1">
    <source>
        <dbReference type="ARBA" id="ARBA00023277"/>
    </source>
</evidence>
<dbReference type="Gene3D" id="2.60.40.10">
    <property type="entry name" value="Immunoglobulins"/>
    <property type="match status" value="1"/>
</dbReference>
<evidence type="ECO:0000256" key="2">
    <source>
        <dbReference type="ARBA" id="ARBA00023295"/>
    </source>
</evidence>
<dbReference type="SMART" id="SM00637">
    <property type="entry name" value="CBD_II"/>
    <property type="match status" value="1"/>
</dbReference>
<keyword evidence="3" id="KW-0624">Polysaccharide degradation</keyword>
<dbReference type="PROSITE" id="PS51318">
    <property type="entry name" value="TAT"/>
    <property type="match status" value="1"/>
</dbReference>
<dbReference type="InterPro" id="IPR008965">
    <property type="entry name" value="CBM2/CBM3_carb-bd_dom_sf"/>
</dbReference>
<sequence>MRISSRRRPLPVAALAAGALVAAGLALATPTASATPAATAAPGATSAAAETAAAHSTAPAAGKAAATPLPTAVYSKISDWGSGFQGQYVITNPMTVPLNTWSLQFALPATESVTSMWGGTETVSGTTHTVAAQSFDTTIAAGASVTIGFDASYSGTYADPSACQLNSDPCDGSADQKPPTAPSALTVLSTTSSAASLSWTGSTDNVTVAGYNVYSGSTIVATSPGTAATVTNLSPSTSYSFTVRAYDEAGNLSAPSAAVSATTLANTGGGHLPGVAAPFVDIGAWPTPDLTQIAETTGLRQFSLGFIVNGTATCSPSWFNAYAMSAGFEQSDIASLRAIGGDVKPSFGGEAGTELAQSCTDVPSLTAAYQSAITAYNLTQIDFDIEGSAVADPASIDRRSQAIAALQQSAAAAGKPLTVTLTLPILPSGLTSDGLYVVQSAVKYGAKIALVNGMAMDFGDIEAPNPSGQMGKYAIDTAQSLYNQLTPLYPALTPAQVWNMIGVTPMIGQNDDSSEVFYQSDMQQLLTFAEQQHLGELAFWDVTRDGNACTGSLSKCTDITQTPYEFSKMIAPYQG</sequence>
<keyword evidence="8" id="KW-1185">Reference proteome</keyword>
<evidence type="ECO:0000313" key="7">
    <source>
        <dbReference type="EMBL" id="MBS2545280.1"/>
    </source>
</evidence>
<organism evidence="7 8">
    <name type="scientific">Catenulispora pinistramenti</name>
    <dbReference type="NCBI Taxonomy" id="2705254"/>
    <lineage>
        <taxon>Bacteria</taxon>
        <taxon>Bacillati</taxon>
        <taxon>Actinomycetota</taxon>
        <taxon>Actinomycetes</taxon>
        <taxon>Catenulisporales</taxon>
        <taxon>Catenulisporaceae</taxon>
        <taxon>Catenulispora</taxon>
    </lineage>
</organism>
<dbReference type="EMBL" id="JAAFYZ010000002">
    <property type="protein sequence ID" value="MBS2545280.1"/>
    <property type="molecule type" value="Genomic_DNA"/>
</dbReference>
<gene>
    <name evidence="7" type="ORF">KGQ19_00210</name>
</gene>
<dbReference type="InterPro" id="IPR003961">
    <property type="entry name" value="FN3_dom"/>
</dbReference>
<dbReference type="PROSITE" id="PS50853">
    <property type="entry name" value="FN3"/>
    <property type="match status" value="1"/>
</dbReference>
<proteinExistence type="predicted"/>
<evidence type="ECO:0000256" key="4">
    <source>
        <dbReference type="SAM" id="SignalP"/>
    </source>
</evidence>
<keyword evidence="2" id="KW-0378">Hydrolase</keyword>
<dbReference type="PROSITE" id="PS51173">
    <property type="entry name" value="CBM2"/>
    <property type="match status" value="1"/>
</dbReference>